<organism evidence="3 4">
    <name type="scientific">Pasteurella multocida</name>
    <dbReference type="NCBI Taxonomy" id="747"/>
    <lineage>
        <taxon>Bacteria</taxon>
        <taxon>Pseudomonadati</taxon>
        <taxon>Pseudomonadota</taxon>
        <taxon>Gammaproteobacteria</taxon>
        <taxon>Pasteurellales</taxon>
        <taxon>Pasteurellaceae</taxon>
        <taxon>Pasteurella</taxon>
    </lineage>
</organism>
<gene>
    <name evidence="3" type="ORF">C2800_05850</name>
</gene>
<reference evidence="3 4" key="1">
    <citation type="journal article" date="2018" name="Front. Microbiol.">
        <title>Genetic and Phylogenetic Characteristics of Pasteurella multocida Isolates From Different Host Species.</title>
        <authorList>
            <person name="Peng Z."/>
            <person name="Liang W."/>
            <person name="Wang F."/>
            <person name="Xu Z."/>
            <person name="Xie Z."/>
            <person name="Lian Z."/>
            <person name="Hua L."/>
            <person name="Zhou R."/>
            <person name="Chen H."/>
            <person name="Wu B."/>
        </authorList>
    </citation>
    <scope>NUCLEOTIDE SEQUENCE [LARGE SCALE GENOMIC DNA]</scope>
    <source>
        <strain evidence="3 4">HNA06</strain>
    </source>
</reference>
<protein>
    <recommendedName>
        <fullName evidence="2">Bacterial EndoU nuclease domain-containing protein</fullName>
    </recommendedName>
</protein>
<evidence type="ECO:0000313" key="3">
    <source>
        <dbReference type="EMBL" id="NNI78945.1"/>
    </source>
</evidence>
<evidence type="ECO:0000313" key="4">
    <source>
        <dbReference type="Proteomes" id="UP000540079"/>
    </source>
</evidence>
<dbReference type="RefSeq" id="WP_078819824.1">
    <property type="nucleotide sequence ID" value="NZ_CP030096.1"/>
</dbReference>
<dbReference type="Proteomes" id="UP000540079">
    <property type="component" value="Unassembled WGS sequence"/>
</dbReference>
<evidence type="ECO:0000259" key="2">
    <source>
        <dbReference type="Pfam" id="PF14436"/>
    </source>
</evidence>
<comment type="caution">
    <text evidence="3">The sequence shown here is derived from an EMBL/GenBank/DDBJ whole genome shotgun (WGS) entry which is preliminary data.</text>
</comment>
<dbReference type="Pfam" id="PF14436">
    <property type="entry name" value="EndoU_bacteria"/>
    <property type="match status" value="1"/>
</dbReference>
<dbReference type="InterPro" id="IPR029501">
    <property type="entry name" value="EndoU_bac"/>
</dbReference>
<dbReference type="AlphaFoldDB" id="A0A849CIJ7"/>
<name>A0A849CIJ7_PASMD</name>
<accession>A0A849CIJ7</accession>
<feature type="domain" description="Bacterial EndoU nuclease" evidence="2">
    <location>
        <begin position="12"/>
        <end position="117"/>
    </location>
</feature>
<proteinExistence type="predicted"/>
<dbReference type="GO" id="GO:0004519">
    <property type="term" value="F:endonuclease activity"/>
    <property type="evidence" value="ECO:0007669"/>
    <property type="project" value="InterPro"/>
</dbReference>
<dbReference type="EMBL" id="PPVL01000004">
    <property type="protein sequence ID" value="NNI78945.1"/>
    <property type="molecule type" value="Genomic_DNA"/>
</dbReference>
<sequence length="120" mass="13791">MGALRHTPLGNVVVDKVIKEYPNGVYEARVLIPNPKAQTDPTAPKFLEKRGKNKDSKSMMFPKTWTEDRLKVELEHAFRNRSRVADTKNKWEGTTKSGVKVEWTINKDGYLSTVYPTREQ</sequence>
<evidence type="ECO:0000256" key="1">
    <source>
        <dbReference type="SAM" id="MobiDB-lite"/>
    </source>
</evidence>
<feature type="compositionally biased region" description="Basic and acidic residues" evidence="1">
    <location>
        <begin position="46"/>
        <end position="57"/>
    </location>
</feature>
<feature type="region of interest" description="Disordered" evidence="1">
    <location>
        <begin position="35"/>
        <end position="60"/>
    </location>
</feature>